<sequence length="301" mass="35158">MSVHIYKQEADTAYKRGDFNTAEALYTKALQETPDDLRLWTNRAQTFLQLQRWADAVEDCTVVLNRDSTHLKALFRRGRAYAQLGRIKEAQEDWKHLLILQPENQVVIQALNELEKNKNNPKQIKNNEEETPCIRKKIFIKEVDVLPSWAQNDSKHFTNTQTKSQSWENPETPTLQILTQKLRATDDTETARYNRFMYFFSIDATILPQLFGAAGLEGAFLETFLHAIKYAYSCEENRELWWNQSLSLLKQLSSCSRFDIAILFVRKSTLEQLDQLFQKAASEEGGKPYQVIWNTWILQKK</sequence>
<organism evidence="1 2">
    <name type="scientific">Pneumocystis oryctolagi</name>
    <dbReference type="NCBI Taxonomy" id="42067"/>
    <lineage>
        <taxon>Eukaryota</taxon>
        <taxon>Fungi</taxon>
        <taxon>Dikarya</taxon>
        <taxon>Ascomycota</taxon>
        <taxon>Taphrinomycotina</taxon>
        <taxon>Pneumocystomycetes</taxon>
        <taxon>Pneumocystaceae</taxon>
        <taxon>Pneumocystis</taxon>
    </lineage>
</organism>
<keyword evidence="2" id="KW-1185">Reference proteome</keyword>
<evidence type="ECO:0000313" key="2">
    <source>
        <dbReference type="Proteomes" id="UP000768646"/>
    </source>
</evidence>
<reference evidence="1 2" key="1">
    <citation type="journal article" date="2021" name="Commun. Biol.">
        <title>Genomic insights into the host specific adaptation of the Pneumocystis genus.</title>
        <authorList>
            <person name="Cisse O.H."/>
            <person name="Ma L."/>
            <person name="Dekker J.P."/>
            <person name="Khil P.P."/>
            <person name="Youn J.-H."/>
            <person name="Brenchley J.M."/>
            <person name="Blair R."/>
            <person name="Pahar B."/>
            <person name="Chabe M."/>
            <person name="Van Rompay K.K.A."/>
            <person name="Keesler R."/>
            <person name="Sukura A."/>
            <person name="Hirsch V."/>
            <person name="Kutty G."/>
            <person name="Liu Y."/>
            <person name="Peng L."/>
            <person name="Chen J."/>
            <person name="Song J."/>
            <person name="Weissenbacher-Lang C."/>
            <person name="Xu J."/>
            <person name="Upham N.S."/>
            <person name="Stajich J.E."/>
            <person name="Cuomo C.A."/>
            <person name="Cushion M.T."/>
            <person name="Kovacs J.A."/>
        </authorList>
    </citation>
    <scope>NUCLEOTIDE SEQUENCE [LARGE SCALE GENOMIC DNA]</scope>
    <source>
        <strain evidence="1 2">RABM</strain>
    </source>
</reference>
<accession>A0ACB7CG14</accession>
<dbReference type="EMBL" id="JABTEG010000001">
    <property type="protein sequence ID" value="KAG4306345.1"/>
    <property type="molecule type" value="Genomic_DNA"/>
</dbReference>
<comment type="caution">
    <text evidence="1">The sequence shown here is derived from an EMBL/GenBank/DDBJ whole genome shotgun (WGS) entry which is preliminary data.</text>
</comment>
<protein>
    <submittedName>
        <fullName evidence="1">Uncharacterized protein</fullName>
    </submittedName>
</protein>
<evidence type="ECO:0000313" key="1">
    <source>
        <dbReference type="EMBL" id="KAG4306345.1"/>
    </source>
</evidence>
<name>A0ACB7CG14_9ASCO</name>
<gene>
    <name evidence="1" type="ORF">PORY_000333</name>
</gene>
<proteinExistence type="predicted"/>
<dbReference type="Proteomes" id="UP000768646">
    <property type="component" value="Unassembled WGS sequence"/>
</dbReference>